<comment type="caution">
    <text evidence="2">The sequence shown here is derived from an EMBL/GenBank/DDBJ whole genome shotgun (WGS) entry which is preliminary data.</text>
</comment>
<name>A0A9P6D872_PLEER</name>
<proteinExistence type="predicted"/>
<sequence>MSPQRPGALPVATTNRPPAALTPTVLAVHSCAPSRCPKPRAAPHSAKRHSNKSEKKRHTSIFRAFFANYPEFQYNTGRSAILEFYRLCDFNHWDRDDPEREKAHKAFKDALVKEFNDVYGTDEKDINSWHKICTVVNIDPLPDTLRKARDAVLSKHINLVDLVDHPTGHVRAYDSLEGLRTYTIATGKYFPRENAYAEGLLKYLLREIHSKYAGHRKLGDCRRRRR</sequence>
<dbReference type="Proteomes" id="UP000807025">
    <property type="component" value="Unassembled WGS sequence"/>
</dbReference>
<protein>
    <submittedName>
        <fullName evidence="2">Uncharacterized protein</fullName>
    </submittedName>
</protein>
<feature type="region of interest" description="Disordered" evidence="1">
    <location>
        <begin position="35"/>
        <end position="56"/>
    </location>
</feature>
<dbReference type="PANTHER" id="PTHR38846:SF1">
    <property type="entry name" value="C3H1-TYPE DOMAIN-CONTAINING PROTEIN"/>
    <property type="match status" value="1"/>
</dbReference>
<dbReference type="PANTHER" id="PTHR38846">
    <property type="entry name" value="C3H1-TYPE DOMAIN-CONTAINING PROTEIN"/>
    <property type="match status" value="1"/>
</dbReference>
<gene>
    <name evidence="2" type="ORF">BDN71DRAFT_1505541</name>
</gene>
<evidence type="ECO:0000313" key="3">
    <source>
        <dbReference type="Proteomes" id="UP000807025"/>
    </source>
</evidence>
<organism evidence="2 3">
    <name type="scientific">Pleurotus eryngii</name>
    <name type="common">Boletus of the steppes</name>
    <dbReference type="NCBI Taxonomy" id="5323"/>
    <lineage>
        <taxon>Eukaryota</taxon>
        <taxon>Fungi</taxon>
        <taxon>Dikarya</taxon>
        <taxon>Basidiomycota</taxon>
        <taxon>Agaricomycotina</taxon>
        <taxon>Agaricomycetes</taxon>
        <taxon>Agaricomycetidae</taxon>
        <taxon>Agaricales</taxon>
        <taxon>Pleurotineae</taxon>
        <taxon>Pleurotaceae</taxon>
        <taxon>Pleurotus</taxon>
    </lineage>
</organism>
<dbReference type="EMBL" id="MU154550">
    <property type="protein sequence ID" value="KAF9496626.1"/>
    <property type="molecule type" value="Genomic_DNA"/>
</dbReference>
<reference evidence="2" key="1">
    <citation type="submission" date="2020-11" db="EMBL/GenBank/DDBJ databases">
        <authorList>
            <consortium name="DOE Joint Genome Institute"/>
            <person name="Ahrendt S."/>
            <person name="Riley R."/>
            <person name="Andreopoulos W."/>
            <person name="Labutti K."/>
            <person name="Pangilinan J."/>
            <person name="Ruiz-Duenas F.J."/>
            <person name="Barrasa J.M."/>
            <person name="Sanchez-Garcia M."/>
            <person name="Camarero S."/>
            <person name="Miyauchi S."/>
            <person name="Serrano A."/>
            <person name="Linde D."/>
            <person name="Babiker R."/>
            <person name="Drula E."/>
            <person name="Ayuso-Fernandez I."/>
            <person name="Pacheco R."/>
            <person name="Padilla G."/>
            <person name="Ferreira P."/>
            <person name="Barriuso J."/>
            <person name="Kellner H."/>
            <person name="Castanera R."/>
            <person name="Alfaro M."/>
            <person name="Ramirez L."/>
            <person name="Pisabarro A.G."/>
            <person name="Kuo A."/>
            <person name="Tritt A."/>
            <person name="Lipzen A."/>
            <person name="He G."/>
            <person name="Yan M."/>
            <person name="Ng V."/>
            <person name="Cullen D."/>
            <person name="Martin F."/>
            <person name="Rosso M.-N."/>
            <person name="Henrissat B."/>
            <person name="Hibbett D."/>
            <person name="Martinez A.T."/>
            <person name="Grigoriev I.V."/>
        </authorList>
    </citation>
    <scope>NUCLEOTIDE SEQUENCE</scope>
    <source>
        <strain evidence="2">ATCC 90797</strain>
    </source>
</reference>
<feature type="compositionally biased region" description="Basic residues" evidence="1">
    <location>
        <begin position="45"/>
        <end position="56"/>
    </location>
</feature>
<accession>A0A9P6D872</accession>
<evidence type="ECO:0000313" key="2">
    <source>
        <dbReference type="EMBL" id="KAF9496626.1"/>
    </source>
</evidence>
<dbReference type="OrthoDB" id="6105938at2759"/>
<keyword evidence="3" id="KW-1185">Reference proteome</keyword>
<evidence type="ECO:0000256" key="1">
    <source>
        <dbReference type="SAM" id="MobiDB-lite"/>
    </source>
</evidence>
<dbReference type="AlphaFoldDB" id="A0A9P6D872"/>